<feature type="region of interest" description="Disordered" evidence="1">
    <location>
        <begin position="126"/>
        <end position="158"/>
    </location>
</feature>
<dbReference type="InterPro" id="IPR006380">
    <property type="entry name" value="SPP-like_dom"/>
</dbReference>
<evidence type="ECO:0000313" key="3">
    <source>
        <dbReference type="EMBL" id="GIM16429.1"/>
    </source>
</evidence>
<comment type="caution">
    <text evidence="3">The sequence shown here is derived from an EMBL/GenBank/DDBJ whole genome shotgun (WGS) entry which is preliminary data.</text>
</comment>
<evidence type="ECO:0000256" key="1">
    <source>
        <dbReference type="SAM" id="MobiDB-lite"/>
    </source>
</evidence>
<dbReference type="Proteomes" id="UP000722791">
    <property type="component" value="Unassembled WGS sequence"/>
</dbReference>
<dbReference type="InterPro" id="IPR023214">
    <property type="entry name" value="HAD_sf"/>
</dbReference>
<dbReference type="InterPro" id="IPR036412">
    <property type="entry name" value="HAD-like_sf"/>
</dbReference>
<feature type="region of interest" description="Disordered" evidence="1">
    <location>
        <begin position="69"/>
        <end position="102"/>
    </location>
</feature>
<feature type="compositionally biased region" description="Polar residues" evidence="1">
    <location>
        <begin position="69"/>
        <end position="78"/>
    </location>
</feature>
<name>A0A8J4GZQ0_9CHLO</name>
<feature type="compositionally biased region" description="Low complexity" evidence="1">
    <location>
        <begin position="79"/>
        <end position="89"/>
    </location>
</feature>
<protein>
    <recommendedName>
        <fullName evidence="2">Sucrose phosphatase-like domain-containing protein</fullName>
    </recommendedName>
</protein>
<evidence type="ECO:0000259" key="2">
    <source>
        <dbReference type="Pfam" id="PF05116"/>
    </source>
</evidence>
<dbReference type="GO" id="GO:0003824">
    <property type="term" value="F:catalytic activity"/>
    <property type="evidence" value="ECO:0007669"/>
    <property type="project" value="UniProtKB-ARBA"/>
</dbReference>
<feature type="non-terminal residue" evidence="3">
    <location>
        <position position="1"/>
    </location>
</feature>
<evidence type="ECO:0000313" key="4">
    <source>
        <dbReference type="Proteomes" id="UP000722791"/>
    </source>
</evidence>
<dbReference type="Gene3D" id="3.40.50.1000">
    <property type="entry name" value="HAD superfamily/HAD-like"/>
    <property type="match status" value="1"/>
</dbReference>
<dbReference type="AlphaFoldDB" id="A0A8J4GZQ0"/>
<proteinExistence type="predicted"/>
<feature type="compositionally biased region" description="Gly residues" evidence="1">
    <location>
        <begin position="126"/>
        <end position="147"/>
    </location>
</feature>
<gene>
    <name evidence="3" type="ORF">Vretimale_19005</name>
</gene>
<dbReference type="Pfam" id="PF05116">
    <property type="entry name" value="S6PP"/>
    <property type="match status" value="1"/>
</dbReference>
<organism evidence="3 4">
    <name type="scientific">Volvox reticuliferus</name>
    <dbReference type="NCBI Taxonomy" id="1737510"/>
    <lineage>
        <taxon>Eukaryota</taxon>
        <taxon>Viridiplantae</taxon>
        <taxon>Chlorophyta</taxon>
        <taxon>core chlorophytes</taxon>
        <taxon>Chlorophyceae</taxon>
        <taxon>CS clade</taxon>
        <taxon>Chlamydomonadales</taxon>
        <taxon>Volvocaceae</taxon>
        <taxon>Volvox</taxon>
    </lineage>
</organism>
<dbReference type="SUPFAM" id="SSF56784">
    <property type="entry name" value="HAD-like"/>
    <property type="match status" value="1"/>
</dbReference>
<sequence length="169" mass="16466">RGEWCTLYVLPAAAGKAAAMHYVMQRFGIDAAAVVAAGDTDRDAELLAKAGAAIVTATRPPQALRQLLLSSGEHTTTRSPVPTSPQSLPSQPPPLQPPSATAFKASEGVNVGLALDLRGCNDGGGGGDADAGGGGGGGGSSSSGGGLTVHSGQTGPAGVMAGLRLLGLL</sequence>
<reference evidence="3" key="1">
    <citation type="journal article" date="2021" name="Proc. Natl. Acad. Sci. U.S.A.">
        <title>Three genomes in the algal genus Volvox reveal the fate of a haploid sex-determining region after a transition to homothallism.</title>
        <authorList>
            <person name="Yamamoto K."/>
            <person name="Hamaji T."/>
            <person name="Kawai-Toyooka H."/>
            <person name="Matsuzaki R."/>
            <person name="Takahashi F."/>
            <person name="Nishimura Y."/>
            <person name="Kawachi M."/>
            <person name="Noguchi H."/>
            <person name="Minakuchi Y."/>
            <person name="Umen J.G."/>
            <person name="Toyoda A."/>
            <person name="Nozaki H."/>
        </authorList>
    </citation>
    <scope>NUCLEOTIDE SEQUENCE</scope>
    <source>
        <strain evidence="3">NIES-3785</strain>
    </source>
</reference>
<feature type="domain" description="Sucrose phosphatase-like" evidence="2">
    <location>
        <begin position="7"/>
        <end position="64"/>
    </location>
</feature>
<accession>A0A8J4GZQ0</accession>
<dbReference type="EMBL" id="BNCQ01000079">
    <property type="protein sequence ID" value="GIM16429.1"/>
    <property type="molecule type" value="Genomic_DNA"/>
</dbReference>